<reference evidence="2 3" key="1">
    <citation type="journal article" date="2018" name="bioRxiv">
        <title>Evidence of independent acquisition and adaption of ultra-small bacteria to human hosts across the highly diverse yet reduced genomes of the phylum Saccharibacteria.</title>
        <authorList>
            <person name="McLean J.S."/>
            <person name="Bor B."/>
            <person name="To T.T."/>
            <person name="Liu Q."/>
            <person name="Kearns K.A."/>
            <person name="Solden L.M."/>
            <person name="Wrighton K.C."/>
            <person name="He X."/>
            <person name="Shi W."/>
        </authorList>
    </citation>
    <scope>NUCLEOTIDE SEQUENCE [LARGE SCALE GENOMIC DNA]</scope>
    <source>
        <strain evidence="2 3">TM7_CMJM_G6_1_HOT_870</strain>
    </source>
</reference>
<dbReference type="Proteomes" id="UP001190925">
    <property type="component" value="Unassembled WGS sequence"/>
</dbReference>
<dbReference type="GO" id="GO:0008865">
    <property type="term" value="F:fructokinase activity"/>
    <property type="evidence" value="ECO:0007669"/>
    <property type="project" value="UniProtKB-EC"/>
</dbReference>
<proteinExistence type="inferred from homology"/>
<name>A0ABY0FIF4_9BACT</name>
<dbReference type="PANTHER" id="PTHR18964">
    <property type="entry name" value="ROK (REPRESSOR, ORF, KINASE) FAMILY"/>
    <property type="match status" value="1"/>
</dbReference>
<evidence type="ECO:0000256" key="1">
    <source>
        <dbReference type="ARBA" id="ARBA00006479"/>
    </source>
</evidence>
<gene>
    <name evidence="2" type="primary">gmuE</name>
    <name evidence="2" type="ORF">G6CMJM_00351</name>
</gene>
<evidence type="ECO:0000313" key="2">
    <source>
        <dbReference type="EMBL" id="RYC72700.1"/>
    </source>
</evidence>
<evidence type="ECO:0000313" key="3">
    <source>
        <dbReference type="Proteomes" id="UP001190925"/>
    </source>
</evidence>
<dbReference type="PANTHER" id="PTHR18964:SF149">
    <property type="entry name" value="BIFUNCTIONAL UDP-N-ACETYLGLUCOSAMINE 2-EPIMERASE_N-ACETYLMANNOSAMINE KINASE"/>
    <property type="match status" value="1"/>
</dbReference>
<dbReference type="Pfam" id="PF00480">
    <property type="entry name" value="ROK"/>
    <property type="match status" value="1"/>
</dbReference>
<organism evidence="2 3">
    <name type="scientific">Candidatus Nanogingivalis gingivitcus</name>
    <dbReference type="NCBI Taxonomy" id="2171992"/>
    <lineage>
        <taxon>Bacteria</taxon>
        <taxon>Candidatus Saccharimonadota</taxon>
        <taxon>Candidatus Nanosyncoccalia</taxon>
        <taxon>Candidatus Nanogingivales</taxon>
        <taxon>Candidatus Nanogingivalaceae</taxon>
        <taxon>Candidatus Nanogingivalis</taxon>
    </lineage>
</organism>
<protein>
    <submittedName>
        <fullName evidence="2">Fructokinase</fullName>
        <ecNumber evidence="2">2.7.1.4</ecNumber>
    </submittedName>
</protein>
<dbReference type="InterPro" id="IPR043129">
    <property type="entry name" value="ATPase_NBD"/>
</dbReference>
<reference evidence="2 3" key="2">
    <citation type="journal article" date="2020" name="Cell Rep.">
        <title>Acquisition and Adaptation of Ultra-small Parasitic Reduced Genome Bacteria to Mammalian Hosts.</title>
        <authorList>
            <person name="McLean J.S."/>
            <person name="Bor B."/>
            <person name="Kerns K.A."/>
            <person name="Liu Q."/>
            <person name="To T.T."/>
            <person name="Solden L."/>
            <person name="Hendrickson E.L."/>
            <person name="Wrighton K."/>
            <person name="Shi W."/>
            <person name="He X."/>
        </authorList>
    </citation>
    <scope>NUCLEOTIDE SEQUENCE [LARGE SCALE GENOMIC DNA]</scope>
    <source>
        <strain evidence="2 3">TM7_CMJM_G6_1_HOT_870</strain>
    </source>
</reference>
<keyword evidence="2" id="KW-0808">Transferase</keyword>
<dbReference type="SUPFAM" id="SSF53067">
    <property type="entry name" value="Actin-like ATPase domain"/>
    <property type="match status" value="1"/>
</dbReference>
<dbReference type="EC" id="2.7.1.4" evidence="2"/>
<dbReference type="Gene3D" id="3.30.420.40">
    <property type="match status" value="2"/>
</dbReference>
<comment type="caution">
    <text evidence="2">The sequence shown here is derived from an EMBL/GenBank/DDBJ whole genome shotgun (WGS) entry which is preliminary data.</text>
</comment>
<dbReference type="InterPro" id="IPR000600">
    <property type="entry name" value="ROK"/>
</dbReference>
<comment type="similarity">
    <text evidence="1">Belongs to the ROK (NagC/XylR) family.</text>
</comment>
<dbReference type="EMBL" id="PRLK01000004">
    <property type="protein sequence ID" value="RYC72700.1"/>
    <property type="molecule type" value="Genomic_DNA"/>
</dbReference>
<keyword evidence="3" id="KW-1185">Reference proteome</keyword>
<sequence length="268" mass="29955">MIIAIDTGGTKTLLASFSNSGEQLKSFEFKTPKNPTQYLDIVHKIIKNEFKKNTIQAISIAVAGICSDKEVLWANNLGWQNFKIVENLQEKIKNIPIFLENDANLAGYYEAKQTNNSNALYITISTGIGSGIIIDGQISKALSKSEIGRIAIEYDGRIREWETFASGKAIYEIFGKYAKDIKRPKYWLNIADRISRGLLVSIPLLQPETIIIGGSVGEQFESFNIFLHQLLVDNLPSHIVCPNIIKATKPKECVIYGCYEYAKAKLTN</sequence>
<accession>A0ABY0FIF4</accession>